<protein>
    <submittedName>
        <fullName evidence="1">Uncharacterized protein</fullName>
    </submittedName>
</protein>
<evidence type="ECO:0000313" key="1">
    <source>
        <dbReference type="EMBL" id="PYI19652.1"/>
    </source>
</evidence>
<dbReference type="AlphaFoldDB" id="A0A2V5HBD4"/>
<dbReference type="Proteomes" id="UP000249829">
    <property type="component" value="Unassembled WGS sequence"/>
</dbReference>
<accession>A0A2V5HBD4</accession>
<proteinExistence type="predicted"/>
<reference evidence="1 2" key="1">
    <citation type="submission" date="2018-02" db="EMBL/GenBank/DDBJ databases">
        <title>The genomes of Aspergillus section Nigri reveals drivers in fungal speciation.</title>
        <authorList>
            <consortium name="DOE Joint Genome Institute"/>
            <person name="Vesth T.C."/>
            <person name="Nybo J."/>
            <person name="Theobald S."/>
            <person name="Brandl J."/>
            <person name="Frisvad J.C."/>
            <person name="Nielsen K.F."/>
            <person name="Lyhne E.K."/>
            <person name="Kogle M.E."/>
            <person name="Kuo A."/>
            <person name="Riley R."/>
            <person name="Clum A."/>
            <person name="Nolan M."/>
            <person name="Lipzen A."/>
            <person name="Salamov A."/>
            <person name="Henrissat B."/>
            <person name="Wiebenga A."/>
            <person name="De vries R.P."/>
            <person name="Grigoriev I.V."/>
            <person name="Mortensen U.H."/>
            <person name="Andersen M.R."/>
            <person name="Baker S.E."/>
        </authorList>
    </citation>
    <scope>NUCLEOTIDE SEQUENCE [LARGE SCALE GENOMIC DNA]</scope>
    <source>
        <strain evidence="1 2">CBS 115571</strain>
    </source>
</reference>
<dbReference type="EMBL" id="KZ825132">
    <property type="protein sequence ID" value="PYI19652.1"/>
    <property type="molecule type" value="Genomic_DNA"/>
</dbReference>
<evidence type="ECO:0000313" key="2">
    <source>
        <dbReference type="Proteomes" id="UP000249829"/>
    </source>
</evidence>
<organism evidence="1 2">
    <name type="scientific">Aspergillus violaceofuscus (strain CBS 115571)</name>
    <dbReference type="NCBI Taxonomy" id="1450538"/>
    <lineage>
        <taxon>Eukaryota</taxon>
        <taxon>Fungi</taxon>
        <taxon>Dikarya</taxon>
        <taxon>Ascomycota</taxon>
        <taxon>Pezizomycotina</taxon>
        <taxon>Eurotiomycetes</taxon>
        <taxon>Eurotiomycetidae</taxon>
        <taxon>Eurotiales</taxon>
        <taxon>Aspergillaceae</taxon>
        <taxon>Aspergillus</taxon>
    </lineage>
</organism>
<sequence>MIVLQTAFPQNHRQCLRVSHLGDPLLDRPSIIRFAVCLGPLSYGCFAIEAICRMSAICRNDVYCKVFVEACLPYGCLA</sequence>
<gene>
    <name evidence="1" type="ORF">BO99DRAFT_134291</name>
</gene>
<keyword evidence="2" id="KW-1185">Reference proteome</keyword>
<name>A0A2V5HBD4_ASPV1</name>